<keyword evidence="2" id="KW-1185">Reference proteome</keyword>
<name>A0A9N9U9R6_9HYPO</name>
<proteinExistence type="predicted"/>
<gene>
    <name evidence="1" type="ORF">CBYS24578_00007350</name>
</gene>
<comment type="caution">
    <text evidence="1">The sequence shown here is derived from an EMBL/GenBank/DDBJ whole genome shotgun (WGS) entry which is preliminary data.</text>
</comment>
<dbReference type="EMBL" id="CABFNO020001317">
    <property type="protein sequence ID" value="CAG9980386.1"/>
    <property type="molecule type" value="Genomic_DNA"/>
</dbReference>
<dbReference type="Proteomes" id="UP000754883">
    <property type="component" value="Unassembled WGS sequence"/>
</dbReference>
<evidence type="ECO:0000313" key="2">
    <source>
        <dbReference type="Proteomes" id="UP000754883"/>
    </source>
</evidence>
<reference evidence="1" key="1">
    <citation type="submission" date="2021-10" db="EMBL/GenBank/DDBJ databases">
        <authorList>
            <person name="Piombo E."/>
        </authorList>
    </citation>
    <scope>NUCLEOTIDE SEQUENCE</scope>
</reference>
<organism evidence="1 2">
    <name type="scientific">Clonostachys byssicola</name>
    <dbReference type="NCBI Taxonomy" id="160290"/>
    <lineage>
        <taxon>Eukaryota</taxon>
        <taxon>Fungi</taxon>
        <taxon>Dikarya</taxon>
        <taxon>Ascomycota</taxon>
        <taxon>Pezizomycotina</taxon>
        <taxon>Sordariomycetes</taxon>
        <taxon>Hypocreomycetidae</taxon>
        <taxon>Hypocreales</taxon>
        <taxon>Bionectriaceae</taxon>
        <taxon>Clonostachys</taxon>
    </lineage>
</organism>
<protein>
    <submittedName>
        <fullName evidence="1">Uncharacterized protein</fullName>
    </submittedName>
</protein>
<dbReference type="AlphaFoldDB" id="A0A9N9U9R6"/>
<sequence length="82" mass="9426">MASFWAFTFGAEQDYSIVLRMFQFISTYLNGFGSFLKKQPSNLWAVKSYRSLESCAEMTTSLLIDMSSIFDKKLNNIAMVTR</sequence>
<accession>A0A9N9U9R6</accession>
<evidence type="ECO:0000313" key="1">
    <source>
        <dbReference type="EMBL" id="CAG9980386.1"/>
    </source>
</evidence>